<dbReference type="InterPro" id="IPR007016">
    <property type="entry name" value="O-antigen_ligase-rel_domated"/>
</dbReference>
<keyword evidence="4 5" id="KW-0472">Membrane</keyword>
<gene>
    <name evidence="7" type="ORF">F0919_02195</name>
</gene>
<evidence type="ECO:0000259" key="6">
    <source>
        <dbReference type="Pfam" id="PF04932"/>
    </source>
</evidence>
<dbReference type="AlphaFoldDB" id="A0A5M6CQ41"/>
<evidence type="ECO:0000313" key="7">
    <source>
        <dbReference type="EMBL" id="KAA5536500.1"/>
    </source>
</evidence>
<feature type="transmembrane region" description="Helical" evidence="5">
    <location>
        <begin position="397"/>
        <end position="414"/>
    </location>
</feature>
<keyword evidence="7" id="KW-0436">Ligase</keyword>
<dbReference type="InterPro" id="IPR051533">
    <property type="entry name" value="WaaL-like"/>
</dbReference>
<sequence>MQASFQQIEKNARLIMVIGALLMLLCIAAFSFTGNYFILAIPFVIVIAAWVILDWKSFYWFFIFSIPLSAEIHLGSMSTTVPDEQMMWIFVPLTLLVLAVNYKRIPHWFLKHPITLIIFLQFVWLVVAVFFSQNHFLSFKFLAAKIWFLVSYLLVSSMIIKDKKDIRKAFLLFSIPLMVHAVFVFIWHGIRRFDYWDSNFVVQPFYFNHVDHSTVLSMMFPLMLISYQLTKGKKNLNRLALALVIFLIPAIWYTGARAAMLGVIFCLVINFAVKKRLVNFVLPMFYIFVASMAFYLSNNYTFVKYRPNIKYTATQRTFGDLMTATFQGTDMSSMERFYRWIAVARMSQDHMIVGVGPNNFYDYYKNYTSPMFKTWVSRNEEKSTTHNYFMFLLVEQGWPATILYAILMMAIFAFGQRIYHRTQDPYYRNLTMGIVMMLAAGFVNNFFSELWETHKIGAMFYLGIIFLILLDHLTKKQLKEQLV</sequence>
<feature type="transmembrane region" description="Helical" evidence="5">
    <location>
        <begin position="36"/>
        <end position="53"/>
    </location>
</feature>
<dbReference type="GO" id="GO:0016020">
    <property type="term" value="C:membrane"/>
    <property type="evidence" value="ECO:0007669"/>
    <property type="project" value="UniProtKB-SubCell"/>
</dbReference>
<feature type="transmembrane region" description="Helical" evidence="5">
    <location>
        <begin position="210"/>
        <end position="229"/>
    </location>
</feature>
<proteinExistence type="predicted"/>
<evidence type="ECO:0000256" key="1">
    <source>
        <dbReference type="ARBA" id="ARBA00004141"/>
    </source>
</evidence>
<feature type="transmembrane region" description="Helical" evidence="5">
    <location>
        <begin position="85"/>
        <end position="102"/>
    </location>
</feature>
<feature type="transmembrane region" description="Helical" evidence="5">
    <location>
        <begin position="114"/>
        <end position="131"/>
    </location>
</feature>
<protein>
    <submittedName>
        <fullName evidence="7">O-antigen ligase family protein</fullName>
    </submittedName>
</protein>
<keyword evidence="3 5" id="KW-1133">Transmembrane helix</keyword>
<feature type="transmembrane region" description="Helical" evidence="5">
    <location>
        <begin position="137"/>
        <end position="157"/>
    </location>
</feature>
<dbReference type="GO" id="GO:0016874">
    <property type="term" value="F:ligase activity"/>
    <property type="evidence" value="ECO:0007669"/>
    <property type="project" value="UniProtKB-KW"/>
</dbReference>
<feature type="transmembrane region" description="Helical" evidence="5">
    <location>
        <begin position="169"/>
        <end position="190"/>
    </location>
</feature>
<organism evidence="7 8">
    <name type="scientific">Taibaiella lutea</name>
    <dbReference type="NCBI Taxonomy" id="2608001"/>
    <lineage>
        <taxon>Bacteria</taxon>
        <taxon>Pseudomonadati</taxon>
        <taxon>Bacteroidota</taxon>
        <taxon>Chitinophagia</taxon>
        <taxon>Chitinophagales</taxon>
        <taxon>Chitinophagaceae</taxon>
        <taxon>Taibaiella</taxon>
    </lineage>
</organism>
<feature type="transmembrane region" description="Helical" evidence="5">
    <location>
        <begin position="58"/>
        <end position="79"/>
    </location>
</feature>
<comment type="caution">
    <text evidence="7">The sequence shown here is derived from an EMBL/GenBank/DDBJ whole genome shotgun (WGS) entry which is preliminary data.</text>
</comment>
<feature type="transmembrane region" description="Helical" evidence="5">
    <location>
        <begin position="12"/>
        <end position="30"/>
    </location>
</feature>
<keyword evidence="2 5" id="KW-0812">Transmembrane</keyword>
<dbReference type="PANTHER" id="PTHR37422:SF13">
    <property type="entry name" value="LIPOPOLYSACCHARIDE BIOSYNTHESIS PROTEIN PA4999-RELATED"/>
    <property type="match status" value="1"/>
</dbReference>
<dbReference type="RefSeq" id="WP_150031077.1">
    <property type="nucleotide sequence ID" value="NZ_VWSH01000001.1"/>
</dbReference>
<feature type="transmembrane region" description="Helical" evidence="5">
    <location>
        <begin position="280"/>
        <end position="297"/>
    </location>
</feature>
<dbReference type="Pfam" id="PF04932">
    <property type="entry name" value="Wzy_C"/>
    <property type="match status" value="1"/>
</dbReference>
<accession>A0A5M6CQ41</accession>
<feature type="domain" description="O-antigen ligase-related" evidence="6">
    <location>
        <begin position="243"/>
        <end position="404"/>
    </location>
</feature>
<evidence type="ECO:0000256" key="5">
    <source>
        <dbReference type="SAM" id="Phobius"/>
    </source>
</evidence>
<comment type="subcellular location">
    <subcellularLocation>
        <location evidence="1">Membrane</location>
        <topology evidence="1">Multi-pass membrane protein</topology>
    </subcellularLocation>
</comment>
<evidence type="ECO:0000256" key="2">
    <source>
        <dbReference type="ARBA" id="ARBA00022692"/>
    </source>
</evidence>
<evidence type="ECO:0000256" key="4">
    <source>
        <dbReference type="ARBA" id="ARBA00023136"/>
    </source>
</evidence>
<keyword evidence="8" id="KW-1185">Reference proteome</keyword>
<dbReference type="Proteomes" id="UP000323632">
    <property type="component" value="Unassembled WGS sequence"/>
</dbReference>
<evidence type="ECO:0000256" key="3">
    <source>
        <dbReference type="ARBA" id="ARBA00022989"/>
    </source>
</evidence>
<evidence type="ECO:0000313" key="8">
    <source>
        <dbReference type="Proteomes" id="UP000323632"/>
    </source>
</evidence>
<feature type="transmembrane region" description="Helical" evidence="5">
    <location>
        <begin position="426"/>
        <end position="447"/>
    </location>
</feature>
<feature type="transmembrane region" description="Helical" evidence="5">
    <location>
        <begin position="236"/>
        <end position="252"/>
    </location>
</feature>
<dbReference type="PANTHER" id="PTHR37422">
    <property type="entry name" value="TEICHURONIC ACID BIOSYNTHESIS PROTEIN TUAE"/>
    <property type="match status" value="1"/>
</dbReference>
<name>A0A5M6CQ41_9BACT</name>
<dbReference type="EMBL" id="VWSH01000001">
    <property type="protein sequence ID" value="KAA5536500.1"/>
    <property type="molecule type" value="Genomic_DNA"/>
</dbReference>
<feature type="transmembrane region" description="Helical" evidence="5">
    <location>
        <begin position="453"/>
        <end position="470"/>
    </location>
</feature>
<reference evidence="7 8" key="1">
    <citation type="submission" date="2019-09" db="EMBL/GenBank/DDBJ databases">
        <title>Genome sequence and assembly of Taibaiella sp.</title>
        <authorList>
            <person name="Chhetri G."/>
        </authorList>
    </citation>
    <scope>NUCLEOTIDE SEQUENCE [LARGE SCALE GENOMIC DNA]</scope>
    <source>
        <strain evidence="7 8">KVB11</strain>
    </source>
</reference>